<feature type="compositionally biased region" description="Polar residues" evidence="1">
    <location>
        <begin position="734"/>
        <end position="763"/>
    </location>
</feature>
<feature type="region of interest" description="Disordered" evidence="1">
    <location>
        <begin position="338"/>
        <end position="359"/>
    </location>
</feature>
<gene>
    <name evidence="2" type="ORF">SERLA73DRAFT_72463</name>
</gene>
<feature type="compositionally biased region" description="Polar residues" evidence="1">
    <location>
        <begin position="350"/>
        <end position="359"/>
    </location>
</feature>
<feature type="compositionally biased region" description="Low complexity" evidence="1">
    <location>
        <begin position="651"/>
        <end position="661"/>
    </location>
</feature>
<dbReference type="STRING" id="936435.F8PUE3"/>
<dbReference type="HOGENOM" id="CLU_016019_0_0_1"/>
<dbReference type="OMA" id="WQCAREN"/>
<feature type="compositionally biased region" description="Polar residues" evidence="1">
    <location>
        <begin position="865"/>
        <end position="875"/>
    </location>
</feature>
<evidence type="ECO:0000256" key="1">
    <source>
        <dbReference type="SAM" id="MobiDB-lite"/>
    </source>
</evidence>
<accession>F8PUE3</accession>
<feature type="compositionally biased region" description="Basic residues" evidence="1">
    <location>
        <begin position="845"/>
        <end position="855"/>
    </location>
</feature>
<feature type="compositionally biased region" description="Polar residues" evidence="1">
    <location>
        <begin position="309"/>
        <end position="324"/>
    </location>
</feature>
<sequence length="875" mass="96936">MGSIKEYVDRGVQTCSQSPFPETDRAVVLVATGAAHMQHSPDSSSPSTQQATFFNSSQVKGAYSHSLLPDSPSGPIRQTVITRRTPKRKQLPYMRPSDSYKGEQRTVSMPEVLSEFSTQSLLESAALRIVSMPDRLRPSPEWPPDIMDSNSTVSSYMSSGRLRSRARVCPPPFDVPYTPSPPSSPDSVLIIENSMQLPDSFLRRKYSAESVDLDDDEETDWVNWASSPPRPIPALHGPLSLPYARCPSGAEGTIIEEPDNMSRMIWGLGPDDPRSAQSRAGSHTPVHDNSHRGASQAHHSHVHPRTQKKQGQSVSHPQARTGGTNLEHIALTEKAGRTYNKHPPNLESLGPQQRNNTYRSSTGYEDLLRNNAIQEAAAFNYLHCNRNSVSESYTDDEIEIPSANQGLLLGWQMALAAQQALRTTAVEPDYATNYSDRLQPTAPVFSPARATQLSQPYPRIFVEPRANDTLPAACPPRRQSAIEIAQQYQKKQMQHLRLQQNMLPTPPSSSSPQWSSNFSPYQGSLLSPDIALLRTPIVPNKTNIPQQKQRQGNGNDSSQQLRRFVYERMGNMTPNDASDIKASQTCQNVNSISSAQHTSGAPSTLAKYIQHLEFLSSPISVHSPPPPGPPPNTPLPPVPAMTPARNPANRSSRLSTSITTTPPSPVSPEARSRSISYQHPRSVPLARLVQRRLSSVPEEDLSSFLDRSQARSPSPFKQQQPRSPERLPSRSSQGQIPEYSQASRQQQRSFLQPPSTMYYSRTPSPDLPALSTLSREYISQSSPVNTRVWMNAQAKVRLPYARSEIEEINLLQSNGHLPEAGEFRDNQGDTMTRPQQTLARDASSRKLKQRGRKIRPNYASGRGNMKNQQTVLANA</sequence>
<feature type="region of interest" description="Disordered" evidence="1">
    <location>
        <begin position="695"/>
        <end position="764"/>
    </location>
</feature>
<protein>
    <submittedName>
        <fullName evidence="2">Uncharacterized protein</fullName>
    </submittedName>
</protein>
<reference evidence="3" key="1">
    <citation type="journal article" date="2011" name="Science">
        <title>The plant cell wall-decomposing machinery underlies the functional diversity of forest fungi.</title>
        <authorList>
            <person name="Eastwood D.C."/>
            <person name="Floudas D."/>
            <person name="Binder M."/>
            <person name="Majcherczyk A."/>
            <person name="Schneider P."/>
            <person name="Aerts A."/>
            <person name="Asiegbu F.O."/>
            <person name="Baker S.E."/>
            <person name="Barry K."/>
            <person name="Bendiksby M."/>
            <person name="Blumentritt M."/>
            <person name="Coutinho P.M."/>
            <person name="Cullen D."/>
            <person name="de Vries R.P."/>
            <person name="Gathman A."/>
            <person name="Goodell B."/>
            <person name="Henrissat B."/>
            <person name="Ihrmark K."/>
            <person name="Kauserud H."/>
            <person name="Kohler A."/>
            <person name="LaButti K."/>
            <person name="Lapidus A."/>
            <person name="Lavin J.L."/>
            <person name="Lee Y.-H."/>
            <person name="Lindquist E."/>
            <person name="Lilly W."/>
            <person name="Lucas S."/>
            <person name="Morin E."/>
            <person name="Murat C."/>
            <person name="Oguiza J.A."/>
            <person name="Park J."/>
            <person name="Pisabarro A.G."/>
            <person name="Riley R."/>
            <person name="Rosling A."/>
            <person name="Salamov A."/>
            <person name="Schmidt O."/>
            <person name="Schmutz J."/>
            <person name="Skrede I."/>
            <person name="Stenlid J."/>
            <person name="Wiebenga A."/>
            <person name="Xie X."/>
            <person name="Kuees U."/>
            <person name="Hibbett D.S."/>
            <person name="Hoffmeister D."/>
            <person name="Hoegberg N."/>
            <person name="Martin F."/>
            <person name="Grigoriev I.V."/>
            <person name="Watkinson S.C."/>
        </authorList>
    </citation>
    <scope>NUCLEOTIDE SEQUENCE [LARGE SCALE GENOMIC DNA]</scope>
    <source>
        <strain evidence="3">strain S7.3</strain>
    </source>
</reference>
<dbReference type="EMBL" id="GL945479">
    <property type="protein sequence ID" value="EGN99663.1"/>
    <property type="molecule type" value="Genomic_DNA"/>
</dbReference>
<feature type="compositionally biased region" description="Pro residues" evidence="1">
    <location>
        <begin position="623"/>
        <end position="640"/>
    </location>
</feature>
<dbReference type="OrthoDB" id="2573559at2759"/>
<feature type="compositionally biased region" description="Basic residues" evidence="1">
    <location>
        <begin position="298"/>
        <end position="308"/>
    </location>
</feature>
<dbReference type="AlphaFoldDB" id="F8PUE3"/>
<dbReference type="Proteomes" id="UP000008063">
    <property type="component" value="Unassembled WGS sequence"/>
</dbReference>
<organism evidence="3">
    <name type="scientific">Serpula lacrymans var. lacrymans (strain S7.3)</name>
    <name type="common">Dry rot fungus</name>
    <dbReference type="NCBI Taxonomy" id="936435"/>
    <lineage>
        <taxon>Eukaryota</taxon>
        <taxon>Fungi</taxon>
        <taxon>Dikarya</taxon>
        <taxon>Basidiomycota</taxon>
        <taxon>Agaricomycotina</taxon>
        <taxon>Agaricomycetes</taxon>
        <taxon>Agaricomycetidae</taxon>
        <taxon>Boletales</taxon>
        <taxon>Coniophorineae</taxon>
        <taxon>Serpulaceae</taxon>
        <taxon>Serpula</taxon>
    </lineage>
</organism>
<dbReference type="eggNOG" id="ENOG502SU3M">
    <property type="taxonomic scope" value="Eukaryota"/>
</dbReference>
<evidence type="ECO:0000313" key="3">
    <source>
        <dbReference type="Proteomes" id="UP000008063"/>
    </source>
</evidence>
<feature type="region of interest" description="Disordered" evidence="1">
    <location>
        <begin position="64"/>
        <end position="105"/>
    </location>
</feature>
<feature type="region of interest" description="Disordered" evidence="1">
    <location>
        <begin position="619"/>
        <end position="678"/>
    </location>
</feature>
<proteinExistence type="predicted"/>
<name>F8PUE3_SERL3</name>
<feature type="region of interest" description="Disordered" evidence="1">
    <location>
        <begin position="816"/>
        <end position="875"/>
    </location>
</feature>
<evidence type="ECO:0000313" key="2">
    <source>
        <dbReference type="EMBL" id="EGN99663.1"/>
    </source>
</evidence>
<feature type="compositionally biased region" description="Polar residues" evidence="1">
    <location>
        <begin position="828"/>
        <end position="838"/>
    </location>
</feature>
<feature type="region of interest" description="Disordered" evidence="1">
    <location>
        <begin position="265"/>
        <end position="325"/>
    </location>
</feature>
<keyword evidence="3" id="KW-1185">Reference proteome</keyword>
<dbReference type="InParanoid" id="F8PUE3"/>